<sequence length="295" mass="31687">MSNFPFPGLNLALTTPFDATGRIDWDRLETLIERYLGSGVRGFVLSSGTGMHVYLSKEESMELARRGSKIIKGRARIIVQTSALLAEEVVERSKHAADCGADGVMVLPPFFEGPTDDDDIVAFYTEVSNGGLPIIGYNVPQAVGVEITPSLLQMLCEIPNFCTVKDSSGDLGKQASLIRTGLPVMNGADPLVPYSLYAGASGLIWGGANIAPKTCLAIVEAARAQNWLGVRESWEALEPVMSLIWQGDYVQSVYAASKITGFDAGNPRRPLRALAEDKMDALHAALGDLAEREAV</sequence>
<reference evidence="7" key="1">
    <citation type="submission" date="2017-11" db="EMBL/GenBank/DDBJ databases">
        <authorList>
            <person name="Kuznetsova I."/>
            <person name="Sazanova A."/>
            <person name="Chirak E."/>
            <person name="Safronova V."/>
            <person name="Willems A."/>
        </authorList>
    </citation>
    <scope>NUCLEOTIDE SEQUENCE [LARGE SCALE GENOMIC DNA]</scope>
    <source>
        <strain evidence="7">STM 196</strain>
    </source>
</reference>
<evidence type="ECO:0000256" key="1">
    <source>
        <dbReference type="ARBA" id="ARBA00007592"/>
    </source>
</evidence>
<evidence type="ECO:0000256" key="4">
    <source>
        <dbReference type="PIRSR" id="PIRSR001365-1"/>
    </source>
</evidence>
<dbReference type="EMBL" id="PGGO01000016">
    <property type="protein sequence ID" value="PSH65710.1"/>
    <property type="molecule type" value="Genomic_DNA"/>
</dbReference>
<dbReference type="Gene3D" id="3.20.20.70">
    <property type="entry name" value="Aldolase class I"/>
    <property type="match status" value="1"/>
</dbReference>
<feature type="binding site" evidence="5">
    <location>
        <position position="49"/>
    </location>
    <ligand>
        <name>pyruvate</name>
        <dbReference type="ChEBI" id="CHEBI:15361"/>
    </ligand>
</feature>
<feature type="active site" description="Schiff-base intermediate with substrate" evidence="4">
    <location>
        <position position="165"/>
    </location>
</feature>
<organism evidence="6 7">
    <name type="scientific">Phyllobacterium brassicacearum</name>
    <dbReference type="NCBI Taxonomy" id="314235"/>
    <lineage>
        <taxon>Bacteria</taxon>
        <taxon>Pseudomonadati</taxon>
        <taxon>Pseudomonadota</taxon>
        <taxon>Alphaproteobacteria</taxon>
        <taxon>Hyphomicrobiales</taxon>
        <taxon>Phyllobacteriaceae</taxon>
        <taxon>Phyllobacterium</taxon>
    </lineage>
</organism>
<dbReference type="PIRSF" id="PIRSF001365">
    <property type="entry name" value="DHDPS"/>
    <property type="match status" value="1"/>
</dbReference>
<name>A0A2P7BGW9_9HYPH</name>
<feature type="binding site" evidence="5">
    <location>
        <position position="204"/>
    </location>
    <ligand>
        <name>pyruvate</name>
        <dbReference type="ChEBI" id="CHEBI:15361"/>
    </ligand>
</feature>
<dbReference type="PANTHER" id="PTHR12128">
    <property type="entry name" value="DIHYDRODIPICOLINATE SYNTHASE"/>
    <property type="match status" value="1"/>
</dbReference>
<dbReference type="SUPFAM" id="SSF51569">
    <property type="entry name" value="Aldolase"/>
    <property type="match status" value="1"/>
</dbReference>
<dbReference type="Proteomes" id="UP000241444">
    <property type="component" value="Unassembled WGS sequence"/>
</dbReference>
<evidence type="ECO:0000256" key="3">
    <source>
        <dbReference type="PIRNR" id="PIRNR001365"/>
    </source>
</evidence>
<dbReference type="PANTHER" id="PTHR12128:SF66">
    <property type="entry name" value="4-HYDROXY-2-OXOGLUTARATE ALDOLASE, MITOCHONDRIAL"/>
    <property type="match status" value="1"/>
</dbReference>
<keyword evidence="2 3" id="KW-0456">Lyase</keyword>
<dbReference type="CDD" id="cd00408">
    <property type="entry name" value="DHDPS-like"/>
    <property type="match status" value="1"/>
</dbReference>
<evidence type="ECO:0000256" key="2">
    <source>
        <dbReference type="ARBA" id="ARBA00023239"/>
    </source>
</evidence>
<dbReference type="RefSeq" id="WP_106712804.1">
    <property type="nucleotide sequence ID" value="NZ_PGGO01000016.1"/>
</dbReference>
<gene>
    <name evidence="6" type="ORF">CU102_19705</name>
</gene>
<dbReference type="GO" id="GO:0008840">
    <property type="term" value="F:4-hydroxy-tetrahydrodipicolinate synthase activity"/>
    <property type="evidence" value="ECO:0007669"/>
    <property type="project" value="TreeGrafter"/>
</dbReference>
<dbReference type="Pfam" id="PF00701">
    <property type="entry name" value="DHDPS"/>
    <property type="match status" value="1"/>
</dbReference>
<evidence type="ECO:0000313" key="7">
    <source>
        <dbReference type="Proteomes" id="UP000241444"/>
    </source>
</evidence>
<dbReference type="PRINTS" id="PR00146">
    <property type="entry name" value="DHPICSNTHASE"/>
</dbReference>
<dbReference type="OrthoDB" id="9782828at2"/>
<feature type="active site" description="Proton donor/acceptor" evidence="4">
    <location>
        <position position="137"/>
    </location>
</feature>
<dbReference type="InterPro" id="IPR013785">
    <property type="entry name" value="Aldolase_TIM"/>
</dbReference>
<proteinExistence type="inferred from homology"/>
<comment type="similarity">
    <text evidence="1 3">Belongs to the DapA family.</text>
</comment>
<dbReference type="InterPro" id="IPR002220">
    <property type="entry name" value="DapA-like"/>
</dbReference>
<dbReference type="AlphaFoldDB" id="A0A2P7BGW9"/>
<keyword evidence="7" id="KW-1185">Reference proteome</keyword>
<comment type="caution">
    <text evidence="6">The sequence shown here is derived from an EMBL/GenBank/DDBJ whole genome shotgun (WGS) entry which is preliminary data.</text>
</comment>
<evidence type="ECO:0000256" key="5">
    <source>
        <dbReference type="PIRSR" id="PIRSR001365-2"/>
    </source>
</evidence>
<protein>
    <submittedName>
        <fullName evidence="6">Dihydrodipicolinate synthase family protein</fullName>
    </submittedName>
</protein>
<evidence type="ECO:0000313" key="6">
    <source>
        <dbReference type="EMBL" id="PSH65710.1"/>
    </source>
</evidence>
<accession>A0A2P7BGW9</accession>
<dbReference type="SMART" id="SM01130">
    <property type="entry name" value="DHDPS"/>
    <property type="match status" value="1"/>
</dbReference>